<accession>A0AAW6A3Y4</accession>
<dbReference type="Proteomes" id="UP001212327">
    <property type="component" value="Unassembled WGS sequence"/>
</dbReference>
<feature type="transmembrane region" description="Helical" evidence="1">
    <location>
        <begin position="52"/>
        <end position="71"/>
    </location>
</feature>
<dbReference type="EMBL" id="JAQLSF010000001">
    <property type="protein sequence ID" value="MDB1563638.1"/>
    <property type="molecule type" value="Genomic_DNA"/>
</dbReference>
<evidence type="ECO:0000313" key="3">
    <source>
        <dbReference type="Proteomes" id="UP001212327"/>
    </source>
</evidence>
<evidence type="ECO:0000313" key="2">
    <source>
        <dbReference type="EMBL" id="MDB1563638.1"/>
    </source>
</evidence>
<organism evidence="2 3">
    <name type="scientific">Lacticaseibacillus paracasei</name>
    <name type="common">Lactobacillus paracasei</name>
    <dbReference type="NCBI Taxonomy" id="1597"/>
    <lineage>
        <taxon>Bacteria</taxon>
        <taxon>Bacillati</taxon>
        <taxon>Bacillota</taxon>
        <taxon>Bacilli</taxon>
        <taxon>Lactobacillales</taxon>
        <taxon>Lactobacillaceae</taxon>
        <taxon>Lacticaseibacillus</taxon>
    </lineage>
</organism>
<gene>
    <name evidence="2" type="ORF">PGA78_02425</name>
</gene>
<reference evidence="2 3" key="1">
    <citation type="submission" date="2023-01" db="EMBL/GenBank/DDBJ databases">
        <title>Complete genome sequence of Lacticaseibacillus paracasei SRCM217440 isolated from Makgeolli.</title>
        <authorList>
            <person name="Yang H.-G."/>
            <person name="Jeong S.-J."/>
            <person name="Ha G.-S."/>
            <person name="Yang H.-J."/>
            <person name="Jeong D.-Y."/>
        </authorList>
    </citation>
    <scope>NUCLEOTIDE SEQUENCE [LARGE SCALE GENOMIC DNA]</scope>
    <source>
        <strain evidence="2 3">SRCM217440</strain>
    </source>
</reference>
<keyword evidence="1" id="KW-0812">Transmembrane</keyword>
<name>A0AAW6A3Y4_LACPA</name>
<feature type="transmembrane region" description="Helical" evidence="1">
    <location>
        <begin position="78"/>
        <end position="104"/>
    </location>
</feature>
<feature type="transmembrane region" description="Helical" evidence="1">
    <location>
        <begin position="143"/>
        <end position="163"/>
    </location>
</feature>
<comment type="caution">
    <text evidence="2">The sequence shown here is derived from an EMBL/GenBank/DDBJ whole genome shotgun (WGS) entry which is preliminary data.</text>
</comment>
<sequence length="178" mass="20117">MIQFERKILYSYLKVLSITLICFALLVINGLFSEAEMRGTNQAVFHNSVSLWNIFMHNSLLFILSLVISPLTKGFGGAFIIFLSLMGLFFKLNAITVFAAHLYLTTVVITIPHSFFELAVMVIPISFAKAVRDNSVTSQIKWMKVFLIVLIFGELILLVAAFVETKIALPEMMRVFNE</sequence>
<feature type="transmembrane region" description="Helical" evidence="1">
    <location>
        <begin position="12"/>
        <end position="32"/>
    </location>
</feature>
<dbReference type="AlphaFoldDB" id="A0AAW6A3Y4"/>
<keyword evidence="1" id="KW-1133">Transmembrane helix</keyword>
<evidence type="ECO:0000256" key="1">
    <source>
        <dbReference type="SAM" id="Phobius"/>
    </source>
</evidence>
<protein>
    <recommendedName>
        <fullName evidence="4">Stage II sporulation protein M</fullName>
    </recommendedName>
</protein>
<dbReference type="RefSeq" id="WP_011673971.1">
    <property type="nucleotide sequence ID" value="NZ_CP029546.1"/>
</dbReference>
<feature type="transmembrane region" description="Helical" evidence="1">
    <location>
        <begin position="110"/>
        <end position="131"/>
    </location>
</feature>
<proteinExistence type="predicted"/>
<evidence type="ECO:0008006" key="4">
    <source>
        <dbReference type="Google" id="ProtNLM"/>
    </source>
</evidence>
<keyword evidence="1" id="KW-0472">Membrane</keyword>